<dbReference type="Pfam" id="PF05699">
    <property type="entry name" value="Dimer_Tnp_hAT"/>
    <property type="match status" value="1"/>
</dbReference>
<name>A0ABQ0KWQ8_MYCCL</name>
<feature type="domain" description="HAT C-terminal dimerisation" evidence="7">
    <location>
        <begin position="433"/>
        <end position="512"/>
    </location>
</feature>
<evidence type="ECO:0000256" key="6">
    <source>
        <dbReference type="SAM" id="MobiDB-lite"/>
    </source>
</evidence>
<keyword evidence="9" id="KW-1185">Reference proteome</keyword>
<protein>
    <recommendedName>
        <fullName evidence="7">HAT C-terminal dimerisation domain-containing protein</fullName>
    </recommendedName>
</protein>
<comment type="subcellular location">
    <subcellularLocation>
        <location evidence="1">Nucleus</location>
    </subcellularLocation>
</comment>
<evidence type="ECO:0000259" key="7">
    <source>
        <dbReference type="Pfam" id="PF05699"/>
    </source>
</evidence>
<keyword evidence="3" id="KW-0863">Zinc-finger</keyword>
<feature type="compositionally biased region" description="Low complexity" evidence="6">
    <location>
        <begin position="393"/>
        <end position="409"/>
    </location>
</feature>
<accession>A0ABQ0KWQ8</accession>
<dbReference type="PANTHER" id="PTHR46481">
    <property type="entry name" value="ZINC FINGER BED DOMAIN-CONTAINING PROTEIN 4"/>
    <property type="match status" value="1"/>
</dbReference>
<evidence type="ECO:0000313" key="8">
    <source>
        <dbReference type="EMBL" id="GAT43270.1"/>
    </source>
</evidence>
<feature type="region of interest" description="Disordered" evidence="6">
    <location>
        <begin position="389"/>
        <end position="432"/>
    </location>
</feature>
<dbReference type="Proteomes" id="UP000815677">
    <property type="component" value="Unassembled WGS sequence"/>
</dbReference>
<dbReference type="InterPro" id="IPR008906">
    <property type="entry name" value="HATC_C_dom"/>
</dbReference>
<proteinExistence type="predicted"/>
<feature type="compositionally biased region" description="Polar residues" evidence="6">
    <location>
        <begin position="419"/>
        <end position="430"/>
    </location>
</feature>
<dbReference type="InterPro" id="IPR052035">
    <property type="entry name" value="ZnF_BED_domain_contain"/>
</dbReference>
<evidence type="ECO:0000313" key="9">
    <source>
        <dbReference type="Proteomes" id="UP000815677"/>
    </source>
</evidence>
<keyword evidence="2" id="KW-0479">Metal-binding</keyword>
<keyword evidence="5" id="KW-0539">Nucleus</keyword>
<evidence type="ECO:0000256" key="2">
    <source>
        <dbReference type="ARBA" id="ARBA00022723"/>
    </source>
</evidence>
<keyword evidence="4" id="KW-0862">Zinc</keyword>
<evidence type="ECO:0000256" key="5">
    <source>
        <dbReference type="ARBA" id="ARBA00023242"/>
    </source>
</evidence>
<evidence type="ECO:0000256" key="4">
    <source>
        <dbReference type="ARBA" id="ARBA00022833"/>
    </source>
</evidence>
<dbReference type="EMBL" id="DF838798">
    <property type="protein sequence ID" value="GAT43270.1"/>
    <property type="molecule type" value="Genomic_DNA"/>
</dbReference>
<dbReference type="SUPFAM" id="SSF53098">
    <property type="entry name" value="Ribonuclease H-like"/>
    <property type="match status" value="1"/>
</dbReference>
<evidence type="ECO:0000256" key="3">
    <source>
        <dbReference type="ARBA" id="ARBA00022771"/>
    </source>
</evidence>
<dbReference type="PANTHER" id="PTHR46481:SF10">
    <property type="entry name" value="ZINC FINGER BED DOMAIN-CONTAINING PROTEIN 39"/>
    <property type="match status" value="1"/>
</dbReference>
<evidence type="ECO:0000256" key="1">
    <source>
        <dbReference type="ARBA" id="ARBA00004123"/>
    </source>
</evidence>
<dbReference type="InterPro" id="IPR012337">
    <property type="entry name" value="RNaseH-like_sf"/>
</dbReference>
<gene>
    <name evidence="8" type="ORF">MCHLO_00959</name>
</gene>
<sequence length="540" mass="60122">MFSQLFSLMMDNAANCNTTATELQKLNPKFDAKKRRGRCTLHSIQLGAKMFLSFFSKEPARKARKVKVTAADGQVEEVTLKGITGDDGDAELNRLLDENAAADEADLQQAADAAARQIHDLAAIKNLRQRAIREMDLKGVTVSASDTKLAIQLLPRVSKSLPASARHSSAICGQVAGLSRRIHDSSPIKHAFGLYVSADATIQGQTTTIARRCASRWDSNHDMLATLLILEQPARKLLNDKAFNLKAYKLAEKQWSLGREVCDLLECFQLVTQRFSRRDSSRALVCEVIPAIEELRRRMHNASEMDGTQTDEEGVAIPALPDICRVAAYAASLVLDQYLLLMQECEIYEFAIALRPDLKLNYFRKNGRSEADIKRIHDGLVERFKDFKPASDPVSATAPPSTQPAPRRSGGSRFDTKPRSTTPSVPTQTPDDIRSYLASPIVDLGGRTVLEYWHSERRMQPHLAEMGLAFCSAPATSVDMERAFSEGRNMCAWNQRSMSSQTFREQISVAAWYDAPFFDMGIAEQIIREKSRPLRGPEDA</sequence>
<organism evidence="8 9">
    <name type="scientific">Mycena chlorophos</name>
    <name type="common">Agaric fungus</name>
    <name type="synonym">Agaricus chlorophos</name>
    <dbReference type="NCBI Taxonomy" id="658473"/>
    <lineage>
        <taxon>Eukaryota</taxon>
        <taxon>Fungi</taxon>
        <taxon>Dikarya</taxon>
        <taxon>Basidiomycota</taxon>
        <taxon>Agaricomycotina</taxon>
        <taxon>Agaricomycetes</taxon>
        <taxon>Agaricomycetidae</taxon>
        <taxon>Agaricales</taxon>
        <taxon>Marasmiineae</taxon>
        <taxon>Mycenaceae</taxon>
        <taxon>Mycena</taxon>
    </lineage>
</organism>
<reference evidence="8" key="1">
    <citation type="submission" date="2014-09" db="EMBL/GenBank/DDBJ databases">
        <title>Genome sequence of the luminous mushroom Mycena chlorophos for searching fungal bioluminescence genes.</title>
        <authorList>
            <person name="Tanaka Y."/>
            <person name="Kasuga D."/>
            <person name="Oba Y."/>
            <person name="Hase S."/>
            <person name="Sato K."/>
            <person name="Oba Y."/>
            <person name="Sakakibara Y."/>
        </authorList>
    </citation>
    <scope>NUCLEOTIDE SEQUENCE</scope>
</reference>